<dbReference type="EMBL" id="FOVK01000001">
    <property type="protein sequence ID" value="SFN38386.1"/>
    <property type="molecule type" value="Genomic_DNA"/>
</dbReference>
<evidence type="ECO:0000256" key="5">
    <source>
        <dbReference type="ARBA" id="ARBA00022833"/>
    </source>
</evidence>
<feature type="region of interest" description="RNA binding; important for wobble base 34 recognition" evidence="7">
    <location>
        <begin position="276"/>
        <end position="280"/>
    </location>
</feature>
<evidence type="ECO:0000259" key="8">
    <source>
        <dbReference type="Pfam" id="PF01702"/>
    </source>
</evidence>
<dbReference type="STRING" id="398199.SAMN05421804_101217"/>
<dbReference type="InterPro" id="IPR004803">
    <property type="entry name" value="TGT"/>
</dbReference>
<feature type="binding site" evidence="7">
    <location>
        <position position="309"/>
    </location>
    <ligand>
        <name>Zn(2+)</name>
        <dbReference type="ChEBI" id="CHEBI:29105"/>
    </ligand>
</feature>
<dbReference type="RefSeq" id="WP_074910207.1">
    <property type="nucleotide sequence ID" value="NZ_FOVK01000001.1"/>
</dbReference>
<evidence type="ECO:0000256" key="1">
    <source>
        <dbReference type="ARBA" id="ARBA00022676"/>
    </source>
</evidence>
<comment type="function">
    <text evidence="7">Catalyzes the base-exchange of a guanine (G) residue with the queuine precursor 7-aminomethyl-7-deazaguanine (PreQ1) at position 34 (anticodon wobble position) in tRNAs with GU(N) anticodons (tRNA-Asp, -Asn, -His and -Tyr). Catalysis occurs through a double-displacement mechanism. The nucleophile active site attacks the C1' of nucleotide 34 to detach the guanine base from the RNA, forming a covalent enzyme-RNA intermediate. The proton acceptor active site deprotonates the incoming PreQ1, allowing a nucleophilic attack on the C1' of the ribose to form the product. After dissociation, two additional enzymatic reactions on the tRNA convert PreQ1 to queuine (Q), resulting in the hypermodified nucleoside queuosine (7-(((4,5-cis-dihydroxy-2-cyclopenten-1-yl)amino)methyl)-7-deazaguanosine).</text>
</comment>
<dbReference type="InterPro" id="IPR002616">
    <property type="entry name" value="tRNA_ribo_trans-like"/>
</dbReference>
<feature type="active site" description="Nucleophile" evidence="7">
    <location>
        <position position="271"/>
    </location>
</feature>
<feature type="binding site" evidence="7">
    <location>
        <position position="143"/>
    </location>
    <ligand>
        <name>substrate</name>
    </ligand>
</feature>
<accession>A0A1I4YK42</accession>
<gene>
    <name evidence="7" type="primary">tgt</name>
    <name evidence="9" type="ORF">SAMN04488695_101644</name>
</gene>
<dbReference type="SUPFAM" id="SSF51713">
    <property type="entry name" value="tRNA-guanine transglycosylase"/>
    <property type="match status" value="1"/>
</dbReference>
<comment type="subunit">
    <text evidence="7">Homodimer. Within each dimer, one monomer is responsible for RNA recognition and catalysis, while the other monomer binds to the replacement base PreQ1.</text>
</comment>
<dbReference type="Proteomes" id="UP000181899">
    <property type="component" value="Unassembled WGS sequence"/>
</dbReference>
<feature type="binding site" evidence="7">
    <location>
        <position position="340"/>
    </location>
    <ligand>
        <name>Zn(2+)</name>
        <dbReference type="ChEBI" id="CHEBI:29105"/>
    </ligand>
</feature>
<comment type="similarity">
    <text evidence="7">Belongs to the queuine tRNA-ribosyltransferase family.</text>
</comment>
<organism evidence="9 10">
    <name type="scientific">Proteiniclasticum ruminis</name>
    <dbReference type="NCBI Taxonomy" id="398199"/>
    <lineage>
        <taxon>Bacteria</taxon>
        <taxon>Bacillati</taxon>
        <taxon>Bacillota</taxon>
        <taxon>Clostridia</taxon>
        <taxon>Eubacteriales</taxon>
        <taxon>Clostridiaceae</taxon>
        <taxon>Proteiniclasticum</taxon>
    </lineage>
</organism>
<evidence type="ECO:0000256" key="4">
    <source>
        <dbReference type="ARBA" id="ARBA00022785"/>
    </source>
</evidence>
<dbReference type="GO" id="GO:0008616">
    <property type="term" value="P:tRNA queuosine(34) biosynthetic process"/>
    <property type="evidence" value="ECO:0007669"/>
    <property type="project" value="UniProtKB-UniRule"/>
</dbReference>
<dbReference type="NCBIfam" id="TIGR00430">
    <property type="entry name" value="Q_tRNA_tgt"/>
    <property type="match status" value="1"/>
</dbReference>
<dbReference type="AlphaFoldDB" id="A0A1I4YK42"/>
<dbReference type="FunFam" id="3.20.20.105:FF:000001">
    <property type="entry name" value="Queuine tRNA-ribosyltransferase"/>
    <property type="match status" value="1"/>
</dbReference>
<dbReference type="eggNOG" id="COG0343">
    <property type="taxonomic scope" value="Bacteria"/>
</dbReference>
<feature type="binding site" evidence="7">
    <location>
        <position position="314"/>
    </location>
    <ligand>
        <name>Zn(2+)</name>
        <dbReference type="ChEBI" id="CHEBI:29105"/>
    </ligand>
</feature>
<comment type="catalytic activity">
    <reaction evidence="6 7">
        <text>7-aminomethyl-7-carbaguanine + guanosine(34) in tRNA = 7-aminomethyl-7-carbaguanosine(34) in tRNA + guanine</text>
        <dbReference type="Rhea" id="RHEA:24104"/>
        <dbReference type="Rhea" id="RHEA-COMP:10341"/>
        <dbReference type="Rhea" id="RHEA-COMP:10342"/>
        <dbReference type="ChEBI" id="CHEBI:16235"/>
        <dbReference type="ChEBI" id="CHEBI:58703"/>
        <dbReference type="ChEBI" id="CHEBI:74269"/>
        <dbReference type="ChEBI" id="CHEBI:82833"/>
        <dbReference type="EC" id="2.4.2.29"/>
    </reaction>
</comment>
<feature type="binding site" evidence="7">
    <location>
        <position position="311"/>
    </location>
    <ligand>
        <name>Zn(2+)</name>
        <dbReference type="ChEBI" id="CHEBI:29105"/>
    </ligand>
</feature>
<dbReference type="InterPro" id="IPR050076">
    <property type="entry name" value="ArchSynthase1/Queuine_TRR"/>
</dbReference>
<feature type="binding site" evidence="7">
    <location>
        <begin position="89"/>
        <end position="93"/>
    </location>
    <ligand>
        <name>substrate</name>
    </ligand>
</feature>
<dbReference type="PANTHER" id="PTHR46499:SF1">
    <property type="entry name" value="QUEUINE TRNA-RIBOSYLTRANSFERASE"/>
    <property type="match status" value="1"/>
</dbReference>
<dbReference type="Gene3D" id="3.20.20.105">
    <property type="entry name" value="Queuine tRNA-ribosyltransferase-like"/>
    <property type="match status" value="1"/>
</dbReference>
<dbReference type="NCBIfam" id="TIGR00449">
    <property type="entry name" value="tgt_general"/>
    <property type="match status" value="1"/>
</dbReference>
<evidence type="ECO:0000313" key="9">
    <source>
        <dbReference type="EMBL" id="SFN38386.1"/>
    </source>
</evidence>
<dbReference type="OrthoDB" id="9805417at2"/>
<keyword evidence="1 7" id="KW-0328">Glycosyltransferase</keyword>
<keyword evidence="3 7" id="KW-0819">tRNA processing</keyword>
<sequence>MYTLLKTEKRARRGRFETPHGTIETPVFMNVGTLAVIKGAVSSMDLKEIGCQVELSNTYHLHLRPGDKLVRKMGGIHKFMNWDRPILTDSGGFQVFSLAKIRKIKEDGVTFNSHIDGSSIFMGPEESMRIQSNLASTIAMAFDECIELPAERQYVEKSVERTTRWLVRSKNELDRLNAKEDTINKKQMLFGINQGGTYEDIRIAHAKEISKMDLDGYAIGGLAVGETHEEMYRILDVVVPHLPQDKPIYLMGVGTPENILESVERGVDFFDCVLPARNGRHGHVFTSRGKINLNNKRFEMDEKPIDEGCECPACKHYTRSYIRHLFKAKEMLALRLCVLHNLYFYNKLMEDIRKALDEDRFHEFKENKLSEWSRGQEPVEK</sequence>
<feature type="active site" description="Proton acceptor" evidence="7">
    <location>
        <position position="89"/>
    </location>
</feature>
<feature type="binding site" evidence="7">
    <location>
        <position position="221"/>
    </location>
    <ligand>
        <name>substrate</name>
    </ligand>
</feature>
<dbReference type="InterPro" id="IPR036511">
    <property type="entry name" value="TGT-like_sf"/>
</dbReference>
<keyword evidence="10" id="KW-1185">Reference proteome</keyword>
<evidence type="ECO:0000256" key="6">
    <source>
        <dbReference type="ARBA" id="ARBA00050112"/>
    </source>
</evidence>
<dbReference type="GO" id="GO:0008479">
    <property type="term" value="F:tRNA-guanosine(34) queuine transglycosylase activity"/>
    <property type="evidence" value="ECO:0007669"/>
    <property type="project" value="UniProtKB-UniRule"/>
</dbReference>
<comment type="pathway">
    <text evidence="7">tRNA modification; tRNA-queuosine biosynthesis.</text>
</comment>
<dbReference type="Pfam" id="PF01702">
    <property type="entry name" value="TGT"/>
    <property type="match status" value="1"/>
</dbReference>
<feature type="region of interest" description="RNA binding" evidence="7">
    <location>
        <begin position="252"/>
        <end position="258"/>
    </location>
</feature>
<keyword evidence="5 7" id="KW-0862">Zinc</keyword>
<dbReference type="HAMAP" id="MF_00168">
    <property type="entry name" value="Q_tRNA_Tgt"/>
    <property type="match status" value="1"/>
</dbReference>
<keyword evidence="4 7" id="KW-0671">Queuosine biosynthesis</keyword>
<dbReference type="GO" id="GO:0005829">
    <property type="term" value="C:cytosol"/>
    <property type="evidence" value="ECO:0007669"/>
    <property type="project" value="TreeGrafter"/>
</dbReference>
<evidence type="ECO:0000256" key="2">
    <source>
        <dbReference type="ARBA" id="ARBA00022679"/>
    </source>
</evidence>
<dbReference type="PANTHER" id="PTHR46499">
    <property type="entry name" value="QUEUINE TRNA-RIBOSYLTRANSFERASE"/>
    <property type="match status" value="1"/>
</dbReference>
<feature type="binding site" evidence="7">
    <location>
        <position position="194"/>
    </location>
    <ligand>
        <name>substrate</name>
    </ligand>
</feature>
<dbReference type="UniPathway" id="UPA00392"/>
<protein>
    <recommendedName>
        <fullName evidence="7">Queuine tRNA-ribosyltransferase</fullName>
        <ecNumber evidence="7">2.4.2.29</ecNumber>
    </recommendedName>
    <alternativeName>
        <fullName evidence="7">Guanine insertion enzyme</fullName>
    </alternativeName>
    <alternativeName>
        <fullName evidence="7">tRNA-guanine transglycosylase</fullName>
    </alternativeName>
</protein>
<dbReference type="GO" id="GO:0046872">
    <property type="term" value="F:metal ion binding"/>
    <property type="evidence" value="ECO:0007669"/>
    <property type="project" value="UniProtKB-KW"/>
</dbReference>
<keyword evidence="7" id="KW-0479">Metal-binding</keyword>
<reference evidence="9 10" key="1">
    <citation type="submission" date="2016-10" db="EMBL/GenBank/DDBJ databases">
        <authorList>
            <person name="de Groot N.N."/>
        </authorList>
    </citation>
    <scope>NUCLEOTIDE SEQUENCE [LARGE SCALE GENOMIC DNA]</scope>
    <source>
        <strain evidence="9 10">ML2</strain>
    </source>
</reference>
<keyword evidence="2 7" id="KW-0808">Transferase</keyword>
<name>A0A1I4YK42_9CLOT</name>
<proteinExistence type="inferred from homology"/>
<comment type="cofactor">
    <cofactor evidence="7">
        <name>Zn(2+)</name>
        <dbReference type="ChEBI" id="CHEBI:29105"/>
    </cofactor>
    <text evidence="7">Binds 1 zinc ion per subunit.</text>
</comment>
<evidence type="ECO:0000256" key="7">
    <source>
        <dbReference type="HAMAP-Rule" id="MF_00168"/>
    </source>
</evidence>
<evidence type="ECO:0000256" key="3">
    <source>
        <dbReference type="ARBA" id="ARBA00022694"/>
    </source>
</evidence>
<dbReference type="EC" id="2.4.2.29" evidence="7"/>
<feature type="domain" description="tRNA-guanine(15) transglycosylase-like" evidence="8">
    <location>
        <begin position="10"/>
        <end position="372"/>
    </location>
</feature>
<evidence type="ECO:0000313" key="10">
    <source>
        <dbReference type="Proteomes" id="UP000181899"/>
    </source>
</evidence>